<proteinExistence type="inferred from homology"/>
<dbReference type="InterPro" id="IPR026895">
    <property type="entry name" value="EMC1"/>
</dbReference>
<feature type="transmembrane region" description="Helical" evidence="11">
    <location>
        <begin position="1011"/>
        <end position="1032"/>
    </location>
</feature>
<evidence type="ECO:0000256" key="6">
    <source>
        <dbReference type="ARBA" id="ARBA00022729"/>
    </source>
</evidence>
<dbReference type="InterPro" id="IPR015943">
    <property type="entry name" value="WD40/YVTN_repeat-like_dom_sf"/>
</dbReference>
<dbReference type="SUPFAM" id="SSF50998">
    <property type="entry name" value="Quinoprotein alcohol dehydrogenase-like"/>
    <property type="match status" value="2"/>
</dbReference>
<evidence type="ECO:0000256" key="8">
    <source>
        <dbReference type="ARBA" id="ARBA00022989"/>
    </source>
</evidence>
<comment type="similarity">
    <text evidence="2">Belongs to the EMC1 family.</text>
</comment>
<keyword evidence="9 11" id="KW-0472">Membrane</keyword>
<evidence type="ECO:0000259" key="14">
    <source>
        <dbReference type="Pfam" id="PF25293"/>
    </source>
</evidence>
<dbReference type="EMBL" id="HBIN01004815">
    <property type="protein sequence ID" value="CAE0433106.1"/>
    <property type="molecule type" value="Transcribed_RNA"/>
</dbReference>
<reference evidence="15" key="1">
    <citation type="submission" date="2021-01" db="EMBL/GenBank/DDBJ databases">
        <authorList>
            <person name="Corre E."/>
            <person name="Pelletier E."/>
            <person name="Niang G."/>
            <person name="Scheremetjew M."/>
            <person name="Finn R."/>
            <person name="Kale V."/>
            <person name="Holt S."/>
            <person name="Cochrane G."/>
            <person name="Meng A."/>
            <person name="Brown T."/>
            <person name="Cohen L."/>
        </authorList>
    </citation>
    <scope>NUCLEOTIDE SEQUENCE</scope>
    <source>
        <strain evidence="15">GSBS06</strain>
    </source>
</reference>
<comment type="subunit">
    <text evidence="3">Component of the ER membrane protein complex (EMC).</text>
</comment>
<evidence type="ECO:0000256" key="12">
    <source>
        <dbReference type="SAM" id="SignalP"/>
    </source>
</evidence>
<dbReference type="Pfam" id="PF07774">
    <property type="entry name" value="EMC1_C"/>
    <property type="match status" value="1"/>
</dbReference>
<feature type="domain" description="EMC1 first beta-propeller" evidence="14">
    <location>
        <begin position="23"/>
        <end position="464"/>
    </location>
</feature>
<dbReference type="Gene3D" id="2.130.10.10">
    <property type="entry name" value="YVTN repeat-like/Quinoprotein amine dehydrogenase"/>
    <property type="match status" value="1"/>
</dbReference>
<evidence type="ECO:0000256" key="1">
    <source>
        <dbReference type="ARBA" id="ARBA00004115"/>
    </source>
</evidence>
<keyword evidence="5 11" id="KW-0812">Transmembrane</keyword>
<dbReference type="InterPro" id="IPR011678">
    <property type="entry name" value="EMC1_C"/>
</dbReference>
<dbReference type="Pfam" id="PF25293">
    <property type="entry name" value="Beta-prop_EMC1_N"/>
    <property type="match status" value="1"/>
</dbReference>
<feature type="chain" id="PRO_5035584427" description="ER membrane protein complex subunit 1" evidence="12">
    <location>
        <begin position="23"/>
        <end position="1042"/>
    </location>
</feature>
<evidence type="ECO:0000256" key="4">
    <source>
        <dbReference type="ARBA" id="ARBA00020824"/>
    </source>
</evidence>
<dbReference type="GO" id="GO:0072546">
    <property type="term" value="C:EMC complex"/>
    <property type="evidence" value="ECO:0007669"/>
    <property type="project" value="InterPro"/>
</dbReference>
<dbReference type="EMBL" id="HBIN01004814">
    <property type="protein sequence ID" value="CAE0433105.1"/>
    <property type="molecule type" value="Transcribed_RNA"/>
</dbReference>
<evidence type="ECO:0000256" key="10">
    <source>
        <dbReference type="ARBA" id="ARBA00023180"/>
    </source>
</evidence>
<evidence type="ECO:0000313" key="16">
    <source>
        <dbReference type="EMBL" id="CAE0433106.1"/>
    </source>
</evidence>
<accession>A0A6S8AGA4</accession>
<dbReference type="PANTHER" id="PTHR21573:SF0">
    <property type="entry name" value="ER MEMBRANE PROTEIN COMPLEX SUBUNIT 1"/>
    <property type="match status" value="1"/>
</dbReference>
<dbReference type="GO" id="GO:0034975">
    <property type="term" value="P:protein folding in endoplasmic reticulum"/>
    <property type="evidence" value="ECO:0007669"/>
    <property type="project" value="TreeGrafter"/>
</dbReference>
<dbReference type="AlphaFoldDB" id="A0A6S8AGA4"/>
<keyword evidence="8 11" id="KW-1133">Transmembrane helix</keyword>
<evidence type="ECO:0000256" key="11">
    <source>
        <dbReference type="SAM" id="Phobius"/>
    </source>
</evidence>
<evidence type="ECO:0000256" key="5">
    <source>
        <dbReference type="ARBA" id="ARBA00022692"/>
    </source>
</evidence>
<evidence type="ECO:0000259" key="13">
    <source>
        <dbReference type="Pfam" id="PF07774"/>
    </source>
</evidence>
<evidence type="ECO:0000256" key="3">
    <source>
        <dbReference type="ARBA" id="ARBA00011276"/>
    </source>
</evidence>
<keyword evidence="6 12" id="KW-0732">Signal</keyword>
<sequence length="1042" mass="114318">MRWVNFVQQLFVACLSFGLCFGLHEDQAGVNDWFRQHIGSPALVEYSNDGNIAYSLSHETNSLSAVSADTGEFRWRRFIGISDSTRSNDLQFESLQVLDKAFRHVSKAVASVITVHTLKIDLGTKVQTVSAWDGADGALVWDAEVDPDAGTFSKSIFFAVGKAAPNKIKANRVVAVLTSKQLILFSGSSGKRLWRWQADESKTGSEVVWTDMWVEYTNEETIIRVIGKGENNLFVAALSVSDMKPISILLVENAGKPKGSPIHLRSGKRELAGFVNVNNSLTLYDVEKSAVYNHPLPKTLSDLMTANEDFNLKNVAFNSGASSYFTITSENDNTGECSQSTNAYFEVANNGKTVNSLSENFAAAAVTSFRLSPKKEQNGRSGTQYLVGVIQDCTKLEVKQLSVLGHMKSTLEVPDKENRGMIAAVFTVETQEAIRVLVKFDDGSIICVKVEPNEEALVEWEREEALAAVVGIPVSVEMPILSANDTSTNELLDLFNEGNSAALVAARLYSQALGALDTLKGLGENVWNLAKLVVETKGQWLVKAYRGELGASGYTDFEKSNFGFMHVIIMLTSHGKIFALESETGDILWTHYDPSLSNAKAKLFVTRPRVSGTLQPEVLVLSNTGESASYNGLTGALVSKESVPANGRIIEMMPVSFLQKEDEHMERAVVLVLVDDLSVHIVPKNLQSAFATAEVTTGKLTDQLRVFTVDPEQERIVGYGIISMGADLKATELWSMTVPNTYTIVAVGTHPNDPVNSPARHVGGGSVMIKHINPHLAAVAAVSEESATLLVSLIDTVTGKVVERFVHKNCVGPVNIVHFENNVIYTASHVTYQRTEVFAVSIYEGTVLEKYEMNLWTGVPETVGADDSASSFEVKTEKLIVSQRGFFMPHRVRTLAVSKTRQGITERAVLAGLETGGVVSIDRRFLDPRRPIGTPTKQEAEEGLIAYFGEIPVIPQKIITYLNEVQNIDTILTIPTNLESTCLVLIVGIDMFYARLQPSLGFDLLAEEFNYALLIMLTLGLCIGVWFMSRALRQKRLAKKWK</sequence>
<evidence type="ECO:0000313" key="15">
    <source>
        <dbReference type="EMBL" id="CAE0433105.1"/>
    </source>
</evidence>
<gene>
    <name evidence="15" type="ORF">ASTO00021_LOCUS3424</name>
    <name evidence="16" type="ORF">ASTO00021_LOCUS3425</name>
</gene>
<dbReference type="InterPro" id="IPR011047">
    <property type="entry name" value="Quinoprotein_ADH-like_sf"/>
</dbReference>
<dbReference type="PANTHER" id="PTHR21573">
    <property type="entry name" value="ER MEMBRANE PROTEIN COMPLEX SUBUNIT 1"/>
    <property type="match status" value="1"/>
</dbReference>
<evidence type="ECO:0000256" key="2">
    <source>
        <dbReference type="ARBA" id="ARBA00007904"/>
    </source>
</evidence>
<feature type="domain" description="ER membrane protein complex subunit 1 C-terminal" evidence="13">
    <location>
        <begin position="820"/>
        <end position="1041"/>
    </location>
</feature>
<keyword evidence="7" id="KW-0256">Endoplasmic reticulum</keyword>
<name>A0A6S8AGA4_9STRA</name>
<comment type="subcellular location">
    <subcellularLocation>
        <location evidence="1">Endoplasmic reticulum membrane</location>
        <topology evidence="1">Single-pass type I membrane protein</topology>
    </subcellularLocation>
</comment>
<organism evidence="15">
    <name type="scientific">Aplanochytrium stocchinoi</name>
    <dbReference type="NCBI Taxonomy" id="215587"/>
    <lineage>
        <taxon>Eukaryota</taxon>
        <taxon>Sar</taxon>
        <taxon>Stramenopiles</taxon>
        <taxon>Bigyra</taxon>
        <taxon>Labyrinthulomycetes</taxon>
        <taxon>Thraustochytrida</taxon>
        <taxon>Thraustochytriidae</taxon>
        <taxon>Aplanochytrium</taxon>
    </lineage>
</organism>
<keyword evidence="10" id="KW-0325">Glycoprotein</keyword>
<dbReference type="InterPro" id="IPR058545">
    <property type="entry name" value="Beta-prop_EMC1_1st"/>
</dbReference>
<protein>
    <recommendedName>
        <fullName evidence="4">ER membrane protein complex subunit 1</fullName>
    </recommendedName>
</protein>
<evidence type="ECO:0000256" key="7">
    <source>
        <dbReference type="ARBA" id="ARBA00022824"/>
    </source>
</evidence>
<feature type="signal peptide" evidence="12">
    <location>
        <begin position="1"/>
        <end position="22"/>
    </location>
</feature>
<evidence type="ECO:0000256" key="9">
    <source>
        <dbReference type="ARBA" id="ARBA00023136"/>
    </source>
</evidence>